<feature type="domain" description="Radical SAM core" evidence="4">
    <location>
        <begin position="17"/>
        <end position="248"/>
    </location>
</feature>
<dbReference type="SUPFAM" id="SSF102114">
    <property type="entry name" value="Radical SAM enzymes"/>
    <property type="match status" value="1"/>
</dbReference>
<keyword evidence="5" id="KW-0560">Oxidoreductase</keyword>
<evidence type="ECO:0000313" key="6">
    <source>
        <dbReference type="Proteomes" id="UP000254777"/>
    </source>
</evidence>
<dbReference type="InterPro" id="IPR058240">
    <property type="entry name" value="rSAM_sf"/>
</dbReference>
<keyword evidence="3" id="KW-0004">4Fe-4S</keyword>
<dbReference type="Proteomes" id="UP000254777">
    <property type="component" value="Unassembled WGS sequence"/>
</dbReference>
<keyword evidence="3" id="KW-0963">Cytoplasm</keyword>
<dbReference type="Gene3D" id="3.80.30.20">
    <property type="entry name" value="tm_1862 like domain"/>
    <property type="match status" value="1"/>
</dbReference>
<dbReference type="GO" id="GO:0004109">
    <property type="term" value="F:coproporphyrinogen oxidase activity"/>
    <property type="evidence" value="ECO:0007669"/>
    <property type="project" value="InterPro"/>
</dbReference>
<evidence type="ECO:0000259" key="4">
    <source>
        <dbReference type="PROSITE" id="PS51918"/>
    </source>
</evidence>
<proteinExistence type="inferred from homology"/>
<dbReference type="GO" id="GO:0051539">
    <property type="term" value="F:4 iron, 4 sulfur cluster binding"/>
    <property type="evidence" value="ECO:0007669"/>
    <property type="project" value="UniProtKB-UniRule"/>
</dbReference>
<sequence>MNTLDFKSQKFWDFLNIHSSDDISIYIHIPFCEQKCLYCDFYSQVSSTEAHEKYIDSLIYELSNYKEYLSSKEIKSIFIGGGTPSAINPKLIKKFMEYLQSICKLSDDCEITTESNPNSLTDEAIKIYIESGINRISMGAQSFNEKILKTIGRIHSPEQIYNTIESIQKNGIKNFNIDLMLALPNQTIEDIDESLEIVKRYDIPHVSYYSLILEEGTPLYDNMDSYQFPDEILDRKMYRKIVDAFSLNNLNQYEISNFSKRGFECQHNLRYWKLKDYIGLGCSAQSNISNIRYSNVTSLKNYLNQNYSYTFENLNKIERLNEYTMLGLRLNEGIDIEDINFKFNIDFEKEYKTQIKKNLDNKLITLNNGKIQLTTIGKDISNVVELDFTRIPCN</sequence>
<dbReference type="SFLD" id="SFLDF00288">
    <property type="entry name" value="HemN-like__clustered_with_nucl"/>
    <property type="match status" value="1"/>
</dbReference>
<dbReference type="InterPro" id="IPR023404">
    <property type="entry name" value="rSAM_horseshoe"/>
</dbReference>
<accession>A0A379DEK5</accession>
<keyword evidence="3" id="KW-0349">Heme</keyword>
<evidence type="ECO:0000256" key="2">
    <source>
        <dbReference type="ARBA" id="ARBA00017228"/>
    </source>
</evidence>
<organism evidence="5 6">
    <name type="scientific">Peptoniphilus indolicus</name>
    <dbReference type="NCBI Taxonomy" id="33030"/>
    <lineage>
        <taxon>Bacteria</taxon>
        <taxon>Bacillati</taxon>
        <taxon>Bacillota</taxon>
        <taxon>Tissierellia</taxon>
        <taxon>Tissierellales</taxon>
        <taxon>Peptoniphilaceae</taxon>
        <taxon>Peptoniphilus</taxon>
    </lineage>
</organism>
<name>A0A379DEK5_9FIRM</name>
<dbReference type="Pfam" id="PF06969">
    <property type="entry name" value="HemN_C"/>
    <property type="match status" value="1"/>
</dbReference>
<evidence type="ECO:0000256" key="3">
    <source>
        <dbReference type="RuleBase" id="RU364116"/>
    </source>
</evidence>
<evidence type="ECO:0000313" key="5">
    <source>
        <dbReference type="EMBL" id="SUB75992.1"/>
    </source>
</evidence>
<dbReference type="RefSeq" id="WP_004821818.1">
    <property type="nucleotide sequence ID" value="NZ_UGTH01000001.1"/>
</dbReference>
<gene>
    <name evidence="5" type="primary">hemZ_1</name>
    <name evidence="5" type="ORF">NCTC11088_01801</name>
</gene>
<dbReference type="SFLD" id="SFLDG01065">
    <property type="entry name" value="anaerobic_coproporphyrinogen-I"/>
    <property type="match status" value="2"/>
</dbReference>
<dbReference type="SMART" id="SM00729">
    <property type="entry name" value="Elp3"/>
    <property type="match status" value="1"/>
</dbReference>
<keyword evidence="3" id="KW-0949">S-adenosyl-L-methionine</keyword>
<dbReference type="GO" id="GO:0005737">
    <property type="term" value="C:cytoplasm"/>
    <property type="evidence" value="ECO:0007669"/>
    <property type="project" value="UniProtKB-SubCell"/>
</dbReference>
<keyword evidence="3" id="KW-0408">Iron</keyword>
<reference evidence="5 6" key="1">
    <citation type="submission" date="2018-06" db="EMBL/GenBank/DDBJ databases">
        <authorList>
            <consortium name="Pathogen Informatics"/>
            <person name="Doyle S."/>
        </authorList>
    </citation>
    <scope>NUCLEOTIDE SEQUENCE [LARGE SCALE GENOMIC DNA]</scope>
    <source>
        <strain evidence="5 6">NCTC11088</strain>
    </source>
</reference>
<dbReference type="InterPro" id="IPR006638">
    <property type="entry name" value="Elp3/MiaA/NifB-like_rSAM"/>
</dbReference>
<dbReference type="AlphaFoldDB" id="A0A379DEK5"/>
<dbReference type="InterPro" id="IPR007197">
    <property type="entry name" value="rSAM"/>
</dbReference>
<evidence type="ECO:0000256" key="1">
    <source>
        <dbReference type="ARBA" id="ARBA00006100"/>
    </source>
</evidence>
<dbReference type="GO" id="GO:0006779">
    <property type="term" value="P:porphyrin-containing compound biosynthetic process"/>
    <property type="evidence" value="ECO:0007669"/>
    <property type="project" value="InterPro"/>
</dbReference>
<comment type="function">
    <text evidence="3">Probably acts as a heme chaperone, transferring heme to an unknown acceptor. Binds one molecule of heme per monomer, possibly covalently. Binds 1 [4Fe-4S] cluster. The cluster is coordinated with 3 cysteines and an exchangeable S-adenosyl-L-methionine.</text>
</comment>
<comment type="subcellular location">
    <subcellularLocation>
        <location evidence="3">Cytoplasm</location>
    </subcellularLocation>
</comment>
<dbReference type="InterPro" id="IPR034505">
    <property type="entry name" value="Coproporphyrinogen-III_oxidase"/>
</dbReference>
<dbReference type="SFLD" id="SFLDS00029">
    <property type="entry name" value="Radical_SAM"/>
    <property type="match status" value="2"/>
</dbReference>
<keyword evidence="3" id="KW-0411">Iron-sulfur</keyword>
<dbReference type="GO" id="GO:0046872">
    <property type="term" value="F:metal ion binding"/>
    <property type="evidence" value="ECO:0007669"/>
    <property type="project" value="UniProtKB-UniRule"/>
</dbReference>
<dbReference type="CDD" id="cd01335">
    <property type="entry name" value="Radical_SAM"/>
    <property type="match status" value="1"/>
</dbReference>
<keyword evidence="3" id="KW-0479">Metal-binding</keyword>
<dbReference type="PANTHER" id="PTHR13932:SF5">
    <property type="entry name" value="RADICAL S-ADENOSYL METHIONINE DOMAIN-CONTAINING PROTEIN 1, MITOCHONDRIAL"/>
    <property type="match status" value="1"/>
</dbReference>
<keyword evidence="3" id="KW-0143">Chaperone</keyword>
<dbReference type="InterPro" id="IPR004559">
    <property type="entry name" value="HemW-like"/>
</dbReference>
<protein>
    <recommendedName>
        <fullName evidence="2 3">Heme chaperone HemW</fullName>
    </recommendedName>
</protein>
<dbReference type="EMBL" id="UGTH01000001">
    <property type="protein sequence ID" value="SUB75992.1"/>
    <property type="molecule type" value="Genomic_DNA"/>
</dbReference>
<dbReference type="PANTHER" id="PTHR13932">
    <property type="entry name" value="COPROPORPHYRINIGEN III OXIDASE"/>
    <property type="match status" value="1"/>
</dbReference>
<dbReference type="SFLD" id="SFLDF00562">
    <property type="entry name" value="HemN-like__clustered_with_heat"/>
    <property type="match status" value="1"/>
</dbReference>
<comment type="similarity">
    <text evidence="1">Belongs to the anaerobic coproporphyrinogen-III oxidase family. HemW subfamily.</text>
</comment>
<dbReference type="PROSITE" id="PS51918">
    <property type="entry name" value="RADICAL_SAM"/>
    <property type="match status" value="1"/>
</dbReference>
<dbReference type="InterPro" id="IPR010723">
    <property type="entry name" value="HemN_C"/>
</dbReference>
<dbReference type="Pfam" id="PF04055">
    <property type="entry name" value="Radical_SAM"/>
    <property type="match status" value="1"/>
</dbReference>
<dbReference type="NCBIfam" id="TIGR00539">
    <property type="entry name" value="hemN_rel"/>
    <property type="match status" value="1"/>
</dbReference>